<sequence>MYKCATKLEALSVGVGSERRGQPSSSTDDRQTTPVPRHKTLRLLGTLEAPVLCVNTLSESKQGDKTSPDN</sequence>
<accession>A0A5B7HFN5</accession>
<reference evidence="2 3" key="1">
    <citation type="submission" date="2019-05" db="EMBL/GenBank/DDBJ databases">
        <title>Another draft genome of Portunus trituberculatus and its Hox gene families provides insights of decapod evolution.</title>
        <authorList>
            <person name="Jeong J.-H."/>
            <person name="Song I."/>
            <person name="Kim S."/>
            <person name="Choi T."/>
            <person name="Kim D."/>
            <person name="Ryu S."/>
            <person name="Kim W."/>
        </authorList>
    </citation>
    <scope>NUCLEOTIDE SEQUENCE [LARGE SCALE GENOMIC DNA]</scope>
    <source>
        <tissue evidence="2">Muscle</tissue>
    </source>
</reference>
<evidence type="ECO:0000313" key="2">
    <source>
        <dbReference type="EMBL" id="MPC67474.1"/>
    </source>
</evidence>
<evidence type="ECO:0000313" key="3">
    <source>
        <dbReference type="Proteomes" id="UP000324222"/>
    </source>
</evidence>
<feature type="compositionally biased region" description="Basic and acidic residues" evidence="1">
    <location>
        <begin position="17"/>
        <end position="31"/>
    </location>
</feature>
<protein>
    <submittedName>
        <fullName evidence="2">Uncharacterized protein</fullName>
    </submittedName>
</protein>
<keyword evidence="3" id="KW-1185">Reference proteome</keyword>
<organism evidence="2 3">
    <name type="scientific">Portunus trituberculatus</name>
    <name type="common">Swimming crab</name>
    <name type="synonym">Neptunus trituberculatus</name>
    <dbReference type="NCBI Taxonomy" id="210409"/>
    <lineage>
        <taxon>Eukaryota</taxon>
        <taxon>Metazoa</taxon>
        <taxon>Ecdysozoa</taxon>
        <taxon>Arthropoda</taxon>
        <taxon>Crustacea</taxon>
        <taxon>Multicrustacea</taxon>
        <taxon>Malacostraca</taxon>
        <taxon>Eumalacostraca</taxon>
        <taxon>Eucarida</taxon>
        <taxon>Decapoda</taxon>
        <taxon>Pleocyemata</taxon>
        <taxon>Brachyura</taxon>
        <taxon>Eubrachyura</taxon>
        <taxon>Portunoidea</taxon>
        <taxon>Portunidae</taxon>
        <taxon>Portuninae</taxon>
        <taxon>Portunus</taxon>
    </lineage>
</organism>
<gene>
    <name evidence="2" type="ORF">E2C01_061650</name>
</gene>
<dbReference type="AlphaFoldDB" id="A0A5B7HFN5"/>
<dbReference type="Proteomes" id="UP000324222">
    <property type="component" value="Unassembled WGS sequence"/>
</dbReference>
<name>A0A5B7HFN5_PORTR</name>
<evidence type="ECO:0000256" key="1">
    <source>
        <dbReference type="SAM" id="MobiDB-lite"/>
    </source>
</evidence>
<comment type="caution">
    <text evidence="2">The sequence shown here is derived from an EMBL/GenBank/DDBJ whole genome shotgun (WGS) entry which is preliminary data.</text>
</comment>
<dbReference type="EMBL" id="VSRR010026294">
    <property type="protein sequence ID" value="MPC67474.1"/>
    <property type="molecule type" value="Genomic_DNA"/>
</dbReference>
<proteinExistence type="predicted"/>
<feature type="region of interest" description="Disordered" evidence="1">
    <location>
        <begin position="13"/>
        <end position="40"/>
    </location>
</feature>